<evidence type="ECO:0000256" key="2">
    <source>
        <dbReference type="ARBA" id="ARBA00012438"/>
    </source>
</evidence>
<accession>A0ABP7G442</accession>
<dbReference type="CDD" id="cd00082">
    <property type="entry name" value="HisKA"/>
    <property type="match status" value="1"/>
</dbReference>
<dbReference type="InterPro" id="IPR005467">
    <property type="entry name" value="His_kinase_dom"/>
</dbReference>
<keyword evidence="4" id="KW-0808">Transferase</keyword>
<dbReference type="EMBL" id="BAABDU010000001">
    <property type="protein sequence ID" value="GAA3754559.1"/>
    <property type="molecule type" value="Genomic_DNA"/>
</dbReference>
<dbReference type="Proteomes" id="UP001500748">
    <property type="component" value="Unassembled WGS sequence"/>
</dbReference>
<keyword evidence="8" id="KW-1185">Reference proteome</keyword>
<evidence type="ECO:0000313" key="8">
    <source>
        <dbReference type="Proteomes" id="UP001500748"/>
    </source>
</evidence>
<feature type="domain" description="Histidine kinase" evidence="6">
    <location>
        <begin position="58"/>
        <end position="266"/>
    </location>
</feature>
<dbReference type="SUPFAM" id="SSF47384">
    <property type="entry name" value="Homodimeric domain of signal transducing histidine kinase"/>
    <property type="match status" value="1"/>
</dbReference>
<dbReference type="PANTHER" id="PTHR42878">
    <property type="entry name" value="TWO-COMPONENT HISTIDINE KINASE"/>
    <property type="match status" value="1"/>
</dbReference>
<comment type="catalytic activity">
    <reaction evidence="1">
        <text>ATP + protein L-histidine = ADP + protein N-phospho-L-histidine.</text>
        <dbReference type="EC" id="2.7.13.3"/>
    </reaction>
</comment>
<evidence type="ECO:0000256" key="4">
    <source>
        <dbReference type="ARBA" id="ARBA00022679"/>
    </source>
</evidence>
<dbReference type="SMART" id="SM00387">
    <property type="entry name" value="HATPase_c"/>
    <property type="match status" value="1"/>
</dbReference>
<evidence type="ECO:0000256" key="3">
    <source>
        <dbReference type="ARBA" id="ARBA00022553"/>
    </source>
</evidence>
<gene>
    <name evidence="7" type="ORF">GCM10022423_00400</name>
</gene>
<dbReference type="InterPro" id="IPR003594">
    <property type="entry name" value="HATPase_dom"/>
</dbReference>
<dbReference type="PROSITE" id="PS50109">
    <property type="entry name" value="HIS_KIN"/>
    <property type="match status" value="1"/>
</dbReference>
<dbReference type="InterPro" id="IPR036890">
    <property type="entry name" value="HATPase_C_sf"/>
</dbReference>
<reference evidence="8" key="1">
    <citation type="journal article" date="2019" name="Int. J. Syst. Evol. Microbiol.">
        <title>The Global Catalogue of Microorganisms (GCM) 10K type strain sequencing project: providing services to taxonomists for standard genome sequencing and annotation.</title>
        <authorList>
            <consortium name="The Broad Institute Genomics Platform"/>
            <consortium name="The Broad Institute Genome Sequencing Center for Infectious Disease"/>
            <person name="Wu L."/>
            <person name="Ma J."/>
        </authorList>
    </citation>
    <scope>NUCLEOTIDE SEQUENCE [LARGE SCALE GENOMIC DNA]</scope>
    <source>
        <strain evidence="8">JCM 17337</strain>
    </source>
</reference>
<dbReference type="Gene3D" id="3.30.565.10">
    <property type="entry name" value="Histidine kinase-like ATPase, C-terminal domain"/>
    <property type="match status" value="1"/>
</dbReference>
<comment type="caution">
    <text evidence="7">The sequence shown here is derived from an EMBL/GenBank/DDBJ whole genome shotgun (WGS) entry which is preliminary data.</text>
</comment>
<name>A0ABP7G442_9FLAO</name>
<dbReference type="InterPro" id="IPR004358">
    <property type="entry name" value="Sig_transdc_His_kin-like_C"/>
</dbReference>
<keyword evidence="5" id="KW-0418">Kinase</keyword>
<dbReference type="PRINTS" id="PR00344">
    <property type="entry name" value="BCTRLSENSOR"/>
</dbReference>
<evidence type="ECO:0000256" key="1">
    <source>
        <dbReference type="ARBA" id="ARBA00000085"/>
    </source>
</evidence>
<evidence type="ECO:0000313" key="7">
    <source>
        <dbReference type="EMBL" id="GAA3754559.1"/>
    </source>
</evidence>
<organism evidence="7 8">
    <name type="scientific">Flavobacterium ginsengiterrae</name>
    <dbReference type="NCBI Taxonomy" id="871695"/>
    <lineage>
        <taxon>Bacteria</taxon>
        <taxon>Pseudomonadati</taxon>
        <taxon>Bacteroidota</taxon>
        <taxon>Flavobacteriia</taxon>
        <taxon>Flavobacteriales</taxon>
        <taxon>Flavobacteriaceae</taxon>
        <taxon>Flavobacterium</taxon>
    </lineage>
</organism>
<evidence type="ECO:0000259" key="6">
    <source>
        <dbReference type="PROSITE" id="PS50109"/>
    </source>
</evidence>
<dbReference type="InterPro" id="IPR036097">
    <property type="entry name" value="HisK_dim/P_sf"/>
</dbReference>
<dbReference type="PANTHER" id="PTHR42878:SF15">
    <property type="entry name" value="BACTERIOPHYTOCHROME"/>
    <property type="match status" value="1"/>
</dbReference>
<protein>
    <recommendedName>
        <fullName evidence="2">histidine kinase</fullName>
        <ecNumber evidence="2">2.7.13.3</ecNumber>
    </recommendedName>
</protein>
<dbReference type="InterPro" id="IPR003661">
    <property type="entry name" value="HisK_dim/P_dom"/>
</dbReference>
<dbReference type="Pfam" id="PF02518">
    <property type="entry name" value="HATPase_c"/>
    <property type="match status" value="1"/>
</dbReference>
<dbReference type="SUPFAM" id="SSF55874">
    <property type="entry name" value="ATPase domain of HSP90 chaperone/DNA topoisomerase II/histidine kinase"/>
    <property type="match status" value="1"/>
</dbReference>
<dbReference type="Pfam" id="PF00512">
    <property type="entry name" value="HisKA"/>
    <property type="match status" value="1"/>
</dbReference>
<sequence length="268" mass="30949">MVNLADWISKGRFTIVRDTKKDELSALSYSLNIMSGKLKKNIHELENKNEELNKFAYVVSHDLKAPLRGIYNVISWIEEDLSDEVSPALRRYLNIIPQRTQRMEALINGLLDYARTNRKTAPEEVDTNSLIQEITQSIVPRNFTLKIQKLPKIFTERLKLEQVFFNLISNAVKYASPEKGFIEIGCLQNNHIFEFYVQDNGIGIDPQYHNKIFEIFQTLREKNEIESTGVGLAIVKKILDDRGETISITSHLGEGTVFSFTWRNNKRI</sequence>
<evidence type="ECO:0000256" key="5">
    <source>
        <dbReference type="ARBA" id="ARBA00022777"/>
    </source>
</evidence>
<dbReference type="InterPro" id="IPR050351">
    <property type="entry name" value="BphY/WalK/GraS-like"/>
</dbReference>
<dbReference type="EC" id="2.7.13.3" evidence="2"/>
<dbReference type="SMART" id="SM00388">
    <property type="entry name" value="HisKA"/>
    <property type="match status" value="1"/>
</dbReference>
<proteinExistence type="predicted"/>
<dbReference type="Gene3D" id="1.10.287.130">
    <property type="match status" value="1"/>
</dbReference>
<keyword evidence="3" id="KW-0597">Phosphoprotein</keyword>